<gene>
    <name evidence="2" type="ORF">LG45_13485</name>
</gene>
<evidence type="ECO:0000256" key="1">
    <source>
        <dbReference type="SAM" id="Phobius"/>
    </source>
</evidence>
<keyword evidence="1" id="KW-0472">Membrane</keyword>
<accession>A0A095SRM5</accession>
<feature type="transmembrane region" description="Helical" evidence="1">
    <location>
        <begin position="81"/>
        <end position="98"/>
    </location>
</feature>
<feature type="transmembrane region" description="Helical" evidence="1">
    <location>
        <begin position="40"/>
        <end position="60"/>
    </location>
</feature>
<evidence type="ECO:0008006" key="4">
    <source>
        <dbReference type="Google" id="ProtNLM"/>
    </source>
</evidence>
<dbReference type="AlphaFoldDB" id="A0A095SRM5"/>
<proteinExistence type="predicted"/>
<name>A0A095SRM5_9FLAO</name>
<keyword evidence="3" id="KW-1185">Reference proteome</keyword>
<keyword evidence="1" id="KW-0812">Transmembrane</keyword>
<dbReference type="OrthoDB" id="9786064at2"/>
<feature type="transmembrane region" description="Helical" evidence="1">
    <location>
        <begin position="7"/>
        <end position="28"/>
    </location>
</feature>
<dbReference type="STRING" id="1453498.LG45_13485"/>
<keyword evidence="1" id="KW-1133">Transmembrane helix</keyword>
<evidence type="ECO:0000313" key="2">
    <source>
        <dbReference type="EMBL" id="KGD67232.1"/>
    </source>
</evidence>
<protein>
    <recommendedName>
        <fullName evidence="4">Transmembrane protein</fullName>
    </recommendedName>
</protein>
<comment type="caution">
    <text evidence="2">The sequence shown here is derived from an EMBL/GenBank/DDBJ whole genome shotgun (WGS) entry which is preliminary data.</text>
</comment>
<organism evidence="2 3">
    <name type="scientific">Flavobacterium aquatile LMG 4008 = ATCC 11947</name>
    <dbReference type="NCBI Taxonomy" id="1453498"/>
    <lineage>
        <taxon>Bacteria</taxon>
        <taxon>Pseudomonadati</taxon>
        <taxon>Bacteroidota</taxon>
        <taxon>Flavobacteriia</taxon>
        <taxon>Flavobacteriales</taxon>
        <taxon>Flavobacteriaceae</taxon>
        <taxon>Flavobacterium</taxon>
    </lineage>
</organism>
<feature type="transmembrane region" description="Helical" evidence="1">
    <location>
        <begin position="130"/>
        <end position="147"/>
    </location>
</feature>
<feature type="transmembrane region" description="Helical" evidence="1">
    <location>
        <begin position="182"/>
        <end position="200"/>
    </location>
</feature>
<reference evidence="2 3" key="1">
    <citation type="submission" date="2014-09" db="EMBL/GenBank/DDBJ databases">
        <title>Whole Genome Shotgun of Flavobacterium aquatile LMG 4008.</title>
        <authorList>
            <person name="Gale A.N."/>
            <person name="Pipes S.E."/>
            <person name="Newman J.D."/>
        </authorList>
    </citation>
    <scope>NUCLEOTIDE SEQUENCE [LARGE SCALE GENOMIC DNA]</scope>
    <source>
        <strain evidence="2 3">LMG 4008</strain>
    </source>
</reference>
<sequence>MKKALPFFSYLFHPIFIPLIGTLLYLLFGENYLTAPQNYLLVLQVIIITFFLPMSFFYLLRTFGKVDSIMLSDTQQRKMPLLLQMALTVILIRETVTIDRLPELYFFFLAGLLSTFLAFVLLFAKIKASIHMIGLCALTFFIVGLSIHNQLNIIYTIAMLFLLIGLVASSRLYMKAHSMSELIIGMAIGIVPQIASWYFWL</sequence>
<dbReference type="eggNOG" id="COG0671">
    <property type="taxonomic scope" value="Bacteria"/>
</dbReference>
<feature type="transmembrane region" description="Helical" evidence="1">
    <location>
        <begin position="153"/>
        <end position="170"/>
    </location>
</feature>
<dbReference type="RefSeq" id="WP_035127904.1">
    <property type="nucleotide sequence ID" value="NZ_JRHH01000005.1"/>
</dbReference>
<evidence type="ECO:0000313" key="3">
    <source>
        <dbReference type="Proteomes" id="UP000029554"/>
    </source>
</evidence>
<dbReference type="Proteomes" id="UP000029554">
    <property type="component" value="Unassembled WGS sequence"/>
</dbReference>
<dbReference type="EMBL" id="JRHH01000005">
    <property type="protein sequence ID" value="KGD67232.1"/>
    <property type="molecule type" value="Genomic_DNA"/>
</dbReference>
<feature type="transmembrane region" description="Helical" evidence="1">
    <location>
        <begin position="104"/>
        <end position="123"/>
    </location>
</feature>